<accession>J9FYY8</accession>
<keyword evidence="1" id="KW-0812">Transmembrane</keyword>
<organism evidence="2">
    <name type="scientific">gut metagenome</name>
    <dbReference type="NCBI Taxonomy" id="749906"/>
    <lineage>
        <taxon>unclassified sequences</taxon>
        <taxon>metagenomes</taxon>
        <taxon>organismal metagenomes</taxon>
    </lineage>
</organism>
<name>J9FYY8_9ZZZZ</name>
<evidence type="ECO:0000256" key="1">
    <source>
        <dbReference type="SAM" id="Phobius"/>
    </source>
</evidence>
<proteinExistence type="predicted"/>
<sequence length="226" mass="24701">MNGSKNVLSRGIHGLATAYDSGDAQILEHRSKAFTSSNSYKAVLLFGIHSGVNKFAGRGLFLSSLLLFQTLALLLAGEKLLMHVLNLKVSQITILDGLRQNFAWVSSVNMAVSHVIVFNHNHAVAIGLKESAQFCNRNISIVFVDKELGAVTVFDVFYTHQVISKNTLACSIRVELCLVLGQLFTLNGFAALENNLHTLKNNHQTLPACIHNTGLFQDRQLVGSIV</sequence>
<dbReference type="AlphaFoldDB" id="J9FYY8"/>
<comment type="caution">
    <text evidence="2">The sequence shown here is derived from an EMBL/GenBank/DDBJ whole genome shotgun (WGS) entry which is preliminary data.</text>
</comment>
<evidence type="ECO:0000313" key="2">
    <source>
        <dbReference type="EMBL" id="EJX00192.1"/>
    </source>
</evidence>
<feature type="transmembrane region" description="Helical" evidence="1">
    <location>
        <begin position="55"/>
        <end position="76"/>
    </location>
</feature>
<dbReference type="EMBL" id="AMCI01003486">
    <property type="protein sequence ID" value="EJX00192.1"/>
    <property type="molecule type" value="Genomic_DNA"/>
</dbReference>
<keyword evidence="1" id="KW-0472">Membrane</keyword>
<gene>
    <name evidence="2" type="ORF">EVA_11702</name>
</gene>
<protein>
    <submittedName>
        <fullName evidence="2">Uncharacterized protein</fullName>
    </submittedName>
</protein>
<keyword evidence="1" id="KW-1133">Transmembrane helix</keyword>
<reference evidence="2" key="1">
    <citation type="journal article" date="2012" name="PLoS ONE">
        <title>Gene sets for utilization of primary and secondary nutrition supplies in the distal gut of endangered iberian lynx.</title>
        <authorList>
            <person name="Alcaide M."/>
            <person name="Messina E."/>
            <person name="Richter M."/>
            <person name="Bargiela R."/>
            <person name="Peplies J."/>
            <person name="Huws S.A."/>
            <person name="Newbold C.J."/>
            <person name="Golyshin P.N."/>
            <person name="Simon M.A."/>
            <person name="Lopez G."/>
            <person name="Yakimov M.M."/>
            <person name="Ferrer M."/>
        </authorList>
    </citation>
    <scope>NUCLEOTIDE SEQUENCE</scope>
</reference>